<keyword evidence="12" id="KW-1185">Reference proteome</keyword>
<evidence type="ECO:0000259" key="10">
    <source>
        <dbReference type="PROSITE" id="PS51186"/>
    </source>
</evidence>
<dbReference type="InterPro" id="IPR016181">
    <property type="entry name" value="Acyl_CoA_acyltransferase"/>
</dbReference>
<dbReference type="InterPro" id="IPR012772">
    <property type="entry name" value="Ectoine_EctA"/>
</dbReference>
<evidence type="ECO:0000313" key="12">
    <source>
        <dbReference type="Proteomes" id="UP000603227"/>
    </source>
</evidence>
<comment type="caution">
    <text evidence="11">The sequence shown here is derived from an EMBL/GenBank/DDBJ whole genome shotgun (WGS) entry which is preliminary data.</text>
</comment>
<dbReference type="GO" id="GO:0019491">
    <property type="term" value="P:ectoine biosynthetic process"/>
    <property type="evidence" value="ECO:0007669"/>
    <property type="project" value="InterPro"/>
</dbReference>
<evidence type="ECO:0000256" key="2">
    <source>
        <dbReference type="ARBA" id="ARBA00004978"/>
    </source>
</evidence>
<dbReference type="EMBL" id="BNAT01000012">
    <property type="protein sequence ID" value="GHH89238.1"/>
    <property type="molecule type" value="Genomic_DNA"/>
</dbReference>
<sequence length="198" mass="21353">MRNPPQQCDSNFPSVNSIHMTAAQAEAAQAELKIPEGIRIDRPDVTDGAALWRIAGDSGTLDLNSSYSYLLWCRDFAATSAVARDESGEPVGFVTGYVRPERPDTLLVWQVAVDEAHRGRGLAAALLDGLTARVARQQTLTTVETTITPGNTASERLFAAYAERHGAGIERTVLFEAGDFPDGSHQPEVLHRIGPLAV</sequence>
<evidence type="ECO:0000256" key="9">
    <source>
        <dbReference type="RuleBase" id="RU365045"/>
    </source>
</evidence>
<reference evidence="11" key="1">
    <citation type="journal article" date="2014" name="Int. J. Syst. Evol. Microbiol.">
        <title>Complete genome sequence of Corynebacterium casei LMG S-19264T (=DSM 44701T), isolated from a smear-ripened cheese.</title>
        <authorList>
            <consortium name="US DOE Joint Genome Institute (JGI-PGF)"/>
            <person name="Walter F."/>
            <person name="Albersmeier A."/>
            <person name="Kalinowski J."/>
            <person name="Ruckert C."/>
        </authorList>
    </citation>
    <scope>NUCLEOTIDE SEQUENCE</scope>
    <source>
        <strain evidence="11">CGMCC 4.7403</strain>
    </source>
</reference>
<dbReference type="CDD" id="cd04301">
    <property type="entry name" value="NAT_SF"/>
    <property type="match status" value="1"/>
</dbReference>
<evidence type="ECO:0000256" key="8">
    <source>
        <dbReference type="ARBA" id="ARBA00048924"/>
    </source>
</evidence>
<proteinExistence type="inferred from homology"/>
<evidence type="ECO:0000256" key="6">
    <source>
        <dbReference type="ARBA" id="ARBA00022679"/>
    </source>
</evidence>
<evidence type="ECO:0000256" key="5">
    <source>
        <dbReference type="ARBA" id="ARBA00017935"/>
    </source>
</evidence>
<name>A0A919GSH8_9ACTN</name>
<organism evidence="11 12">
    <name type="scientific">Streptomyces capitiformicae</name>
    <dbReference type="NCBI Taxonomy" id="2014920"/>
    <lineage>
        <taxon>Bacteria</taxon>
        <taxon>Bacillati</taxon>
        <taxon>Actinomycetota</taxon>
        <taxon>Actinomycetes</taxon>
        <taxon>Kitasatosporales</taxon>
        <taxon>Streptomycetaceae</taxon>
        <taxon>Streptomyces</taxon>
    </lineage>
</organism>
<dbReference type="Gene3D" id="3.40.630.30">
    <property type="match status" value="1"/>
</dbReference>
<comment type="similarity">
    <text evidence="3 9">Belongs to the acetyltransferase family. EctA subfamily.</text>
</comment>
<comment type="function">
    <text evidence="1 9">Catalyzes the acetylation of L-2,4-diaminobutyrate (DABA) to gamma-N-acetyl-alpha,gamma-diaminobutyric acid (ADABA) with acetyl coenzyme A.</text>
</comment>
<dbReference type="SUPFAM" id="SSF55729">
    <property type="entry name" value="Acyl-CoA N-acyltransferases (Nat)"/>
    <property type="match status" value="1"/>
</dbReference>
<feature type="domain" description="N-acetyltransferase" evidence="10">
    <location>
        <begin position="38"/>
        <end position="193"/>
    </location>
</feature>
<dbReference type="Proteomes" id="UP000603227">
    <property type="component" value="Unassembled WGS sequence"/>
</dbReference>
<evidence type="ECO:0000256" key="3">
    <source>
        <dbReference type="ARBA" id="ARBA00010712"/>
    </source>
</evidence>
<dbReference type="AlphaFoldDB" id="A0A919GSH8"/>
<accession>A0A919GSH8</accession>
<comment type="pathway">
    <text evidence="2 9">Amine and polyamine biosynthesis; ectoine biosynthesis; L-ectoine from L-aspartate 4-semialdehyde: step 2/3.</text>
</comment>
<reference evidence="11" key="2">
    <citation type="submission" date="2020-09" db="EMBL/GenBank/DDBJ databases">
        <authorList>
            <person name="Sun Q."/>
            <person name="Zhou Y."/>
        </authorList>
    </citation>
    <scope>NUCLEOTIDE SEQUENCE</scope>
    <source>
        <strain evidence="11">CGMCC 4.7403</strain>
    </source>
</reference>
<dbReference type="EC" id="2.3.1.178" evidence="4 9"/>
<evidence type="ECO:0000256" key="1">
    <source>
        <dbReference type="ARBA" id="ARBA00003741"/>
    </source>
</evidence>
<protein>
    <recommendedName>
        <fullName evidence="5 9">L-2,4-diaminobutyric acid acetyltransferase</fullName>
        <shortName evidence="9">DABA acetyltransferase</shortName>
        <ecNumber evidence="4 9">2.3.1.178</ecNumber>
    </recommendedName>
</protein>
<dbReference type="GO" id="GO:0033816">
    <property type="term" value="F:diaminobutyrate acetyltransferase activity"/>
    <property type="evidence" value="ECO:0007669"/>
    <property type="project" value="UniProtKB-EC"/>
</dbReference>
<keyword evidence="6 9" id="KW-0808">Transferase</keyword>
<dbReference type="NCBIfam" id="TIGR02406">
    <property type="entry name" value="ectoine_EctA"/>
    <property type="match status" value="1"/>
</dbReference>
<dbReference type="PROSITE" id="PS51186">
    <property type="entry name" value="GNAT"/>
    <property type="match status" value="1"/>
</dbReference>
<evidence type="ECO:0000313" key="11">
    <source>
        <dbReference type="EMBL" id="GHH89238.1"/>
    </source>
</evidence>
<dbReference type="Pfam" id="PF00583">
    <property type="entry name" value="Acetyltransf_1"/>
    <property type="match status" value="1"/>
</dbReference>
<comment type="catalytic activity">
    <reaction evidence="8 9">
        <text>L-2,4-diaminobutanoate + acetyl-CoA = (2S)-4-acetamido-2-aminobutanoate + CoA + H(+)</text>
        <dbReference type="Rhea" id="RHEA:16901"/>
        <dbReference type="ChEBI" id="CHEBI:15378"/>
        <dbReference type="ChEBI" id="CHEBI:57287"/>
        <dbReference type="ChEBI" id="CHEBI:57288"/>
        <dbReference type="ChEBI" id="CHEBI:58761"/>
        <dbReference type="ChEBI" id="CHEBI:58929"/>
        <dbReference type="EC" id="2.3.1.178"/>
    </reaction>
</comment>
<keyword evidence="7 9" id="KW-0012">Acyltransferase</keyword>
<gene>
    <name evidence="9 11" type="primary">ectA</name>
    <name evidence="11" type="ORF">GCM10017771_38800</name>
</gene>
<evidence type="ECO:0000256" key="4">
    <source>
        <dbReference type="ARBA" id="ARBA00012355"/>
    </source>
</evidence>
<dbReference type="InterPro" id="IPR000182">
    <property type="entry name" value="GNAT_dom"/>
</dbReference>
<evidence type="ECO:0000256" key="7">
    <source>
        <dbReference type="ARBA" id="ARBA00023315"/>
    </source>
</evidence>